<keyword evidence="1" id="KW-0732">Signal</keyword>
<dbReference type="RefSeq" id="WP_085178039.1">
    <property type="nucleotide sequence ID" value="NZ_LQPC01000054.1"/>
</dbReference>
<evidence type="ECO:0000313" key="3">
    <source>
        <dbReference type="Proteomes" id="UP000193622"/>
    </source>
</evidence>
<evidence type="ECO:0000256" key="1">
    <source>
        <dbReference type="SAM" id="SignalP"/>
    </source>
</evidence>
<feature type="signal peptide" evidence="1">
    <location>
        <begin position="1"/>
        <end position="21"/>
    </location>
</feature>
<organism evidence="2 3">
    <name type="scientific">Mycolicibacterium iranicum</name>
    <name type="common">Mycobacterium iranicum</name>
    <dbReference type="NCBI Taxonomy" id="912594"/>
    <lineage>
        <taxon>Bacteria</taxon>
        <taxon>Bacillati</taxon>
        <taxon>Actinomycetota</taxon>
        <taxon>Actinomycetes</taxon>
        <taxon>Mycobacteriales</taxon>
        <taxon>Mycobacteriaceae</taxon>
        <taxon>Mycolicibacterium</taxon>
    </lineage>
</organism>
<dbReference type="AlphaFoldDB" id="A0A1X1W9P0"/>
<reference evidence="2 3" key="1">
    <citation type="submission" date="2016-01" db="EMBL/GenBank/DDBJ databases">
        <title>The new phylogeny of the genus Mycobacterium.</title>
        <authorList>
            <person name="Tarcisio F."/>
            <person name="Conor M."/>
            <person name="Antonella G."/>
            <person name="Elisabetta G."/>
            <person name="Giulia F.S."/>
            <person name="Sara T."/>
            <person name="Anna F."/>
            <person name="Clotilde B."/>
            <person name="Roberto B."/>
            <person name="Veronica D.S."/>
            <person name="Fabio R."/>
            <person name="Monica P."/>
            <person name="Olivier J."/>
            <person name="Enrico T."/>
            <person name="Nicola S."/>
        </authorList>
    </citation>
    <scope>NUCLEOTIDE SEQUENCE [LARGE SCALE GENOMIC DNA]</scope>
    <source>
        <strain evidence="2 3">DSM 45541</strain>
    </source>
</reference>
<dbReference type="EMBL" id="LQPC01000054">
    <property type="protein sequence ID" value="ORV83289.1"/>
    <property type="molecule type" value="Genomic_DNA"/>
</dbReference>
<gene>
    <name evidence="2" type="ORF">AWC12_27150</name>
</gene>
<comment type="caution">
    <text evidence="2">The sequence shown here is derived from an EMBL/GenBank/DDBJ whole genome shotgun (WGS) entry which is preliminary data.</text>
</comment>
<name>A0A1X1W9P0_MYCIR</name>
<evidence type="ECO:0000313" key="2">
    <source>
        <dbReference type="EMBL" id="ORV83289.1"/>
    </source>
</evidence>
<accession>A0A1X1W9P0</accession>
<protein>
    <recommendedName>
        <fullName evidence="4">Secreted protein</fullName>
    </recommendedName>
</protein>
<proteinExistence type="predicted"/>
<feature type="chain" id="PRO_5011987249" description="Secreted protein" evidence="1">
    <location>
        <begin position="22"/>
        <end position="136"/>
    </location>
</feature>
<sequence>MLRTFAVLAAAASLLGTTAVAAGAEPEPTQPASSGCTYNLSAPSVVNVSGTDMVTAILNIGACNGATTFETAACIQMQGAEGPGQCTQGRGIRPAQVFFQPYRPGATYTATGRGCASTGNPPQTVCNENGPLTATL</sequence>
<evidence type="ECO:0008006" key="4">
    <source>
        <dbReference type="Google" id="ProtNLM"/>
    </source>
</evidence>
<dbReference type="Proteomes" id="UP000193622">
    <property type="component" value="Unassembled WGS sequence"/>
</dbReference>